<gene>
    <name evidence="1" type="ORF">QFC24_001753</name>
</gene>
<name>A0ACC2XVJ7_9TREE</name>
<reference evidence="1" key="1">
    <citation type="submission" date="2023-04" db="EMBL/GenBank/DDBJ databases">
        <title>Draft Genome sequencing of Naganishia species isolated from polar environments using Oxford Nanopore Technology.</title>
        <authorList>
            <person name="Leo P."/>
            <person name="Venkateswaran K."/>
        </authorList>
    </citation>
    <scope>NUCLEOTIDE SEQUENCE</scope>
    <source>
        <strain evidence="1">DBVPG 5303</strain>
    </source>
</reference>
<organism evidence="1 2">
    <name type="scientific">Naganishia onofrii</name>
    <dbReference type="NCBI Taxonomy" id="1851511"/>
    <lineage>
        <taxon>Eukaryota</taxon>
        <taxon>Fungi</taxon>
        <taxon>Dikarya</taxon>
        <taxon>Basidiomycota</taxon>
        <taxon>Agaricomycotina</taxon>
        <taxon>Tremellomycetes</taxon>
        <taxon>Filobasidiales</taxon>
        <taxon>Filobasidiaceae</taxon>
        <taxon>Naganishia</taxon>
    </lineage>
</organism>
<dbReference type="Proteomes" id="UP001234202">
    <property type="component" value="Unassembled WGS sequence"/>
</dbReference>
<sequence length="1066" mass="115970">MEQNPPGNIRVELDHPQHKTSSQLPAINNVDEDFEIIDRSAIESSVNDLVDENVLFPSNSKNLRGYTVGSLASTMTDVLQLPTSPPRKDTPILPNYRHGDIAPVNVVRLDTPPSLVTQGHGTTDVTSEIETGEATAVVDSVLHKAYSTVIESSNRPVGHRSSPSLRHIVFSSRTTSTLGLCPSKESQEDVNSSTESFVKITPPEISPDRAAGGAASSVLHAEGTSSSQHTAQQLGPYDCSKHAATLEEERLTIGGGRSTHKEAVIHALPESVPRTATSNNDVSPPESSVFVHGTLPTIPSLSLLFLLNLPSTASSAAASSDNLAQSYNSAEDPNNLKYWWNAGIRDGDPAGSPLSRDSPPSRQSSNVIENEFRDEDSPADADQVAAMSISQAIAQALEDDCGDQPTFEEAAVSRRSRLGRDNNPHAREQIYQGDSDENVERGRELKSSLSDDVLFKGRATIENALLGAVSEEADGAAARTNIEDAGGSSTWLQPLEMLLHEAPDLDLNSLSSQSMITSRLHVKDGSKSLSSVPFSSSSNRDVGILLPEKHVERSATPSAIASVDPSNLHISYETRPWDPLVSGVYVTFKFLLYLLANTLRCQPQQLPYHPVTSYIARFSMVPEMDLRQLFSNELSYAVVTDHHITHHDLFLWYKQIFRTTQDSSGTFQACISAIIQVGLEYTAEFSSTQPIEYTLQKLQSNPKIICLLPPGGCSVHDGPEDYSELDAERRPHTSYGSTEHMARNRHLPSWTPKDIIVEIDTFAYDIKEDLDLSSSSDSSLRLCSSDDAFEACSSDAAHRDEAQIDTDINTAARRSTAEVNQRLIEITQTPGTRNKGKARAIREWESGSVQGYIVPPTISAISLPDVVGLSTSSAEHPGNVELIFSVSKWNLFNRVLGLLSNVLGIPWNDVLKDPRCVHTLVHEAGVSVDTFERWVQSAGSEEKAEREEAKRDPNYQPWRALADPEGRWHAPSYLAQGHAPNLANEVAAFTSFADGTVPAGFTAAGEAVRPQSGATESASGDYLAPEAKEELKEFVRVQELQIGSSSKDWQGDEAMDVLQSAQLMMG</sequence>
<proteinExistence type="predicted"/>
<protein>
    <submittedName>
        <fullName evidence="1">Uncharacterized protein</fullName>
    </submittedName>
</protein>
<accession>A0ACC2XVJ7</accession>
<keyword evidence="2" id="KW-1185">Reference proteome</keyword>
<dbReference type="EMBL" id="JASBWV010000004">
    <property type="protein sequence ID" value="KAJ9126722.1"/>
    <property type="molecule type" value="Genomic_DNA"/>
</dbReference>
<evidence type="ECO:0000313" key="2">
    <source>
        <dbReference type="Proteomes" id="UP001234202"/>
    </source>
</evidence>
<comment type="caution">
    <text evidence="1">The sequence shown here is derived from an EMBL/GenBank/DDBJ whole genome shotgun (WGS) entry which is preliminary data.</text>
</comment>
<evidence type="ECO:0000313" key="1">
    <source>
        <dbReference type="EMBL" id="KAJ9126722.1"/>
    </source>
</evidence>